<evidence type="ECO:0000256" key="1">
    <source>
        <dbReference type="ARBA" id="ARBA00004370"/>
    </source>
</evidence>
<dbReference type="AlphaFoldDB" id="A0A1Y1QY38"/>
<evidence type="ECO:0000313" key="7">
    <source>
        <dbReference type="Proteomes" id="UP000192491"/>
    </source>
</evidence>
<evidence type="ECO:0000256" key="4">
    <source>
        <dbReference type="ARBA" id="ARBA00023136"/>
    </source>
</evidence>
<feature type="domain" description="Receptor ligand binding region" evidence="5">
    <location>
        <begin position="64"/>
        <end position="373"/>
    </location>
</feature>
<evidence type="ECO:0000259" key="5">
    <source>
        <dbReference type="Pfam" id="PF01094"/>
    </source>
</evidence>
<evidence type="ECO:0000256" key="2">
    <source>
        <dbReference type="ARBA" id="ARBA00022692"/>
    </source>
</evidence>
<dbReference type="PANTHER" id="PTHR30483:SF6">
    <property type="entry name" value="PERIPLASMIC BINDING PROTEIN OF ABC TRANSPORTER FOR NATURAL AMINO ACIDS"/>
    <property type="match status" value="1"/>
</dbReference>
<organism evidence="6 7">
    <name type="scientific">Thiothrix lacustris</name>
    <dbReference type="NCBI Taxonomy" id="525917"/>
    <lineage>
        <taxon>Bacteria</taxon>
        <taxon>Pseudomonadati</taxon>
        <taxon>Pseudomonadota</taxon>
        <taxon>Gammaproteobacteria</taxon>
        <taxon>Thiotrichales</taxon>
        <taxon>Thiotrichaceae</taxon>
        <taxon>Thiothrix</taxon>
    </lineage>
</organism>
<comment type="subcellular location">
    <subcellularLocation>
        <location evidence="1">Membrane</location>
    </subcellularLocation>
</comment>
<reference evidence="6 7" key="1">
    <citation type="submission" date="2017-01" db="EMBL/GenBank/DDBJ databases">
        <title>Novel large sulfur bacteria in the metagenomes of groundwater-fed chemosynthetic microbial mats in the Lake Huron basin.</title>
        <authorList>
            <person name="Sharrar A.M."/>
            <person name="Flood B.E."/>
            <person name="Bailey J.V."/>
            <person name="Jones D.S."/>
            <person name="Biddanda B."/>
            <person name="Ruberg S.A."/>
            <person name="Marcus D.N."/>
            <person name="Dick G.J."/>
        </authorList>
    </citation>
    <scope>NUCLEOTIDE SEQUENCE [LARGE SCALE GENOMIC DNA]</scope>
    <source>
        <strain evidence="6">A8</strain>
    </source>
</reference>
<comment type="caution">
    <text evidence="6">The sequence shown here is derived from an EMBL/GenBank/DDBJ whole genome shotgun (WGS) entry which is preliminary data.</text>
</comment>
<dbReference type="PANTHER" id="PTHR30483">
    <property type="entry name" value="LEUCINE-SPECIFIC-BINDING PROTEIN"/>
    <property type="match status" value="1"/>
</dbReference>
<dbReference type="GO" id="GO:0016020">
    <property type="term" value="C:membrane"/>
    <property type="evidence" value="ECO:0007669"/>
    <property type="project" value="UniProtKB-SubCell"/>
</dbReference>
<sequence>MRFAVTAPLLLRLSVCLLAGLLLGCSPDFAGMATHRLDFARQNQGDIEIVAIQDLEKTGFIKGVLLAAEEINQRPHKLLGRTLKVNIETDAKTFDEVQPTIRRIAANPKITAVLGHRKSSIATPASLIYERSHIIFIPPIATAKGLTGRDFQYLFRMFPSNTVIAEQLANAAKTLGYKKMAMLYTRDDLSRELAFLFEEAGVKQQIQLIERSSFFEKEEDYRSVIAQFNNKPFDAIFISASDEPAGRMVKQLREMGINQPIIGRHSLHSKDYIRQAGSAAENTISPTILPIDNKNPLVTIFTQQYQTRYEKQPPDYEAAQGYDSVMLLANAIEQAGATLPTLLSSTLHYMPAWQGVTGLHAFDQSGELRGKHYYFESWQGGVWHSLPALHTPYLLERFETTLRQQYGTQRPLTPFSQAFPEHSQDEEHNTYLLDFAQEILQFKRIGIIYENIEESRKASGYDLLKAIAEQKNLQLVGCEITFSALDQAATERAITACYGKLSMTVDAMLIPPYHGIDANLIKRLNRNLAFFKIPAISLDIANADSSISLALGKRSDVSVLGVDGMQAYSSLLNGMKVHEFAERMKNLPELSVNLEELQRYGRSDRAILDLSPDNYLDARNTKP</sequence>
<keyword evidence="2" id="KW-0812">Transmembrane</keyword>
<proteinExistence type="predicted"/>
<name>A0A1Y1QY38_9GAMM</name>
<accession>A0A1Y1QY38</accession>
<dbReference type="InterPro" id="IPR028082">
    <property type="entry name" value="Peripla_BP_I"/>
</dbReference>
<dbReference type="SUPFAM" id="SSF53822">
    <property type="entry name" value="Periplasmic binding protein-like I"/>
    <property type="match status" value="1"/>
</dbReference>
<dbReference type="InterPro" id="IPR001828">
    <property type="entry name" value="ANF_lig-bd_rcpt"/>
</dbReference>
<evidence type="ECO:0000313" key="6">
    <source>
        <dbReference type="EMBL" id="OQX16401.1"/>
    </source>
</evidence>
<dbReference type="InterPro" id="IPR051010">
    <property type="entry name" value="BCAA_transport"/>
</dbReference>
<dbReference type="Pfam" id="PF01094">
    <property type="entry name" value="ANF_receptor"/>
    <property type="match status" value="1"/>
</dbReference>
<evidence type="ECO:0000256" key="3">
    <source>
        <dbReference type="ARBA" id="ARBA00022989"/>
    </source>
</evidence>
<keyword evidence="3" id="KW-1133">Transmembrane helix</keyword>
<keyword evidence="4" id="KW-0472">Membrane</keyword>
<protein>
    <recommendedName>
        <fullName evidence="5">Receptor ligand binding region domain-containing protein</fullName>
    </recommendedName>
</protein>
<dbReference type="PROSITE" id="PS51257">
    <property type="entry name" value="PROKAR_LIPOPROTEIN"/>
    <property type="match status" value="1"/>
</dbReference>
<dbReference type="EMBL" id="MTEJ01000005">
    <property type="protein sequence ID" value="OQX16401.1"/>
    <property type="molecule type" value="Genomic_DNA"/>
</dbReference>
<gene>
    <name evidence="6" type="ORF">BWK73_04180</name>
</gene>
<dbReference type="Proteomes" id="UP000192491">
    <property type="component" value="Unassembled WGS sequence"/>
</dbReference>
<dbReference type="Gene3D" id="3.40.50.2300">
    <property type="match status" value="3"/>
</dbReference>
<dbReference type="CDD" id="cd06344">
    <property type="entry name" value="PBP1_ABC_HAAT-like"/>
    <property type="match status" value="1"/>
</dbReference>